<protein>
    <submittedName>
        <fullName evidence="1">Uncharacterized protein</fullName>
    </submittedName>
</protein>
<dbReference type="RefSeq" id="WP_244821130.1">
    <property type="nucleotide sequence ID" value="NZ_CP112998.1"/>
</dbReference>
<reference evidence="1" key="1">
    <citation type="submission" date="2022-11" db="EMBL/GenBank/DDBJ databases">
        <title>Dyadobacter pollutisoli sp. nov., isolated from plastic dumped soil.</title>
        <authorList>
            <person name="Kim J.M."/>
            <person name="Kim K.R."/>
            <person name="Lee J.K."/>
            <person name="Hao L."/>
            <person name="Jeon C.O."/>
        </authorList>
    </citation>
    <scope>NUCLEOTIDE SEQUENCE</scope>
    <source>
        <strain evidence="1">U1</strain>
    </source>
</reference>
<gene>
    <name evidence="1" type="ORF">ON006_19920</name>
</gene>
<evidence type="ECO:0000313" key="2">
    <source>
        <dbReference type="Proteomes" id="UP001164653"/>
    </source>
</evidence>
<keyword evidence="2" id="KW-1185">Reference proteome</keyword>
<dbReference type="KEGG" id="dpf:ON006_19920"/>
<accession>A0A9E8N8S5</accession>
<evidence type="ECO:0000313" key="1">
    <source>
        <dbReference type="EMBL" id="WAC10017.1"/>
    </source>
</evidence>
<organism evidence="1 2">
    <name type="scientific">Dyadobacter pollutisoli</name>
    <dbReference type="NCBI Taxonomy" id="2910158"/>
    <lineage>
        <taxon>Bacteria</taxon>
        <taxon>Pseudomonadati</taxon>
        <taxon>Bacteroidota</taxon>
        <taxon>Cytophagia</taxon>
        <taxon>Cytophagales</taxon>
        <taxon>Spirosomataceae</taxon>
        <taxon>Dyadobacter</taxon>
    </lineage>
</organism>
<sequence>MPQYRGTEGQLISVREAKVFTKRHQSSREDVIRAGKNYVEAEFFGLETFQQLLKECGGKPVGFRVYYGVREEDHENDEPVVCIEGDGKGKSTPRLIIVPVDAQGVDLSGLMSVGGHKDMPADGKVLVNGPICPRSC</sequence>
<dbReference type="EMBL" id="CP112998">
    <property type="protein sequence ID" value="WAC10017.1"/>
    <property type="molecule type" value="Genomic_DNA"/>
</dbReference>
<dbReference type="AlphaFoldDB" id="A0A9E8N8S5"/>
<dbReference type="Proteomes" id="UP001164653">
    <property type="component" value="Chromosome"/>
</dbReference>
<name>A0A9E8N8S5_9BACT</name>
<proteinExistence type="predicted"/>